<feature type="non-terminal residue" evidence="3">
    <location>
        <position position="94"/>
    </location>
</feature>
<evidence type="ECO:0000259" key="2">
    <source>
        <dbReference type="PROSITE" id="PS50104"/>
    </source>
</evidence>
<proteinExistence type="predicted"/>
<comment type="caution">
    <text evidence="3">The sequence shown here is derived from an EMBL/GenBank/DDBJ whole genome shotgun (WGS) entry which is preliminary data.</text>
</comment>
<gene>
    <name evidence="3" type="ORF">P3X46_021913</name>
</gene>
<protein>
    <recommendedName>
        <fullName evidence="2">TIR domain-containing protein</fullName>
    </recommendedName>
</protein>
<dbReference type="SUPFAM" id="SSF52200">
    <property type="entry name" value="Toll/Interleukin receptor TIR domain"/>
    <property type="match status" value="1"/>
</dbReference>
<evidence type="ECO:0000256" key="1">
    <source>
        <dbReference type="ARBA" id="ARBA00023027"/>
    </source>
</evidence>
<dbReference type="Pfam" id="PF01582">
    <property type="entry name" value="TIR"/>
    <property type="match status" value="1"/>
</dbReference>
<keyword evidence="4" id="KW-1185">Reference proteome</keyword>
<sequence>MKAIEESKISIVIFSENYASSRWCLNELVKIIDCKKTMGRKVLPIFYHVDPSHIRNQTGKFGEAFGKVKEKFKQSLDVVEEWSTALTEAANLSG</sequence>
<accession>A0ABQ9LH17</accession>
<dbReference type="InterPro" id="IPR035897">
    <property type="entry name" value="Toll_tir_struct_dom_sf"/>
</dbReference>
<dbReference type="Gene3D" id="3.40.50.10140">
    <property type="entry name" value="Toll/interleukin-1 receptor homology (TIR) domain"/>
    <property type="match status" value="1"/>
</dbReference>
<dbReference type="PANTHER" id="PTHR32009:SF121">
    <property type="entry name" value="SIMILAR TO PART OF DISEASE RESISTANCE PROTEIN-RELATED"/>
    <property type="match status" value="1"/>
</dbReference>
<evidence type="ECO:0000313" key="4">
    <source>
        <dbReference type="Proteomes" id="UP001174677"/>
    </source>
</evidence>
<evidence type="ECO:0000313" key="3">
    <source>
        <dbReference type="EMBL" id="KAJ9167249.1"/>
    </source>
</evidence>
<dbReference type="SMART" id="SM00255">
    <property type="entry name" value="TIR"/>
    <property type="match status" value="1"/>
</dbReference>
<dbReference type="PANTHER" id="PTHR32009">
    <property type="entry name" value="TMV RESISTANCE PROTEIN N-LIKE"/>
    <property type="match status" value="1"/>
</dbReference>
<dbReference type="Proteomes" id="UP001174677">
    <property type="component" value="Chromosome 12"/>
</dbReference>
<dbReference type="PROSITE" id="PS50104">
    <property type="entry name" value="TIR"/>
    <property type="match status" value="1"/>
</dbReference>
<reference evidence="3 4" key="1">
    <citation type="journal article" date="2023" name="Plant Biotechnol. J.">
        <title>Chromosome-level wild Hevea brasiliensis genome provides new tools for genomic-assisted breeding and valuable loci to elevate rubber yield.</title>
        <authorList>
            <person name="Cheng H."/>
            <person name="Song X."/>
            <person name="Hu Y."/>
            <person name="Wu T."/>
            <person name="Yang Q."/>
            <person name="An Z."/>
            <person name="Feng S."/>
            <person name="Deng Z."/>
            <person name="Wu W."/>
            <person name="Zeng X."/>
            <person name="Tu M."/>
            <person name="Wang X."/>
            <person name="Huang H."/>
        </authorList>
    </citation>
    <scope>NUCLEOTIDE SEQUENCE [LARGE SCALE GENOMIC DNA]</scope>
    <source>
        <strain evidence="3">MT/VB/25A 57/8</strain>
    </source>
</reference>
<dbReference type="EMBL" id="JARPOI010000012">
    <property type="protein sequence ID" value="KAJ9167249.1"/>
    <property type="molecule type" value="Genomic_DNA"/>
</dbReference>
<organism evidence="3 4">
    <name type="scientific">Hevea brasiliensis</name>
    <name type="common">Para rubber tree</name>
    <name type="synonym">Siphonia brasiliensis</name>
    <dbReference type="NCBI Taxonomy" id="3981"/>
    <lineage>
        <taxon>Eukaryota</taxon>
        <taxon>Viridiplantae</taxon>
        <taxon>Streptophyta</taxon>
        <taxon>Embryophyta</taxon>
        <taxon>Tracheophyta</taxon>
        <taxon>Spermatophyta</taxon>
        <taxon>Magnoliopsida</taxon>
        <taxon>eudicotyledons</taxon>
        <taxon>Gunneridae</taxon>
        <taxon>Pentapetalae</taxon>
        <taxon>rosids</taxon>
        <taxon>fabids</taxon>
        <taxon>Malpighiales</taxon>
        <taxon>Euphorbiaceae</taxon>
        <taxon>Crotonoideae</taxon>
        <taxon>Micrandreae</taxon>
        <taxon>Hevea</taxon>
    </lineage>
</organism>
<feature type="domain" description="TIR" evidence="2">
    <location>
        <begin position="1"/>
        <end position="94"/>
    </location>
</feature>
<dbReference type="InterPro" id="IPR000157">
    <property type="entry name" value="TIR_dom"/>
</dbReference>
<keyword evidence="1" id="KW-0520">NAD</keyword>
<name>A0ABQ9LH17_HEVBR</name>